<feature type="region of interest" description="Disordered" evidence="1">
    <location>
        <begin position="233"/>
        <end position="254"/>
    </location>
</feature>
<keyword evidence="3" id="KW-1185">Reference proteome</keyword>
<reference evidence="2" key="2">
    <citation type="submission" date="2021-09" db="EMBL/GenBank/DDBJ databases">
        <authorList>
            <person name="Jia N."/>
            <person name="Wang J."/>
            <person name="Shi W."/>
            <person name="Du L."/>
            <person name="Sun Y."/>
            <person name="Zhan W."/>
            <person name="Jiang J."/>
            <person name="Wang Q."/>
            <person name="Zhang B."/>
            <person name="Ji P."/>
            <person name="Sakyi L.B."/>
            <person name="Cui X."/>
            <person name="Yuan T."/>
            <person name="Jiang B."/>
            <person name="Yang W."/>
            <person name="Lam T.T.-Y."/>
            <person name="Chang Q."/>
            <person name="Ding S."/>
            <person name="Wang X."/>
            <person name="Zhu J."/>
            <person name="Ruan X."/>
            <person name="Zhao L."/>
            <person name="Wei J."/>
            <person name="Que T."/>
            <person name="Du C."/>
            <person name="Cheng J."/>
            <person name="Dai P."/>
            <person name="Han X."/>
            <person name="Huang E."/>
            <person name="Gao Y."/>
            <person name="Liu J."/>
            <person name="Shao H."/>
            <person name="Ye R."/>
            <person name="Li L."/>
            <person name="Wei W."/>
            <person name="Wang X."/>
            <person name="Wang C."/>
            <person name="Huo Q."/>
            <person name="Li W."/>
            <person name="Guo W."/>
            <person name="Chen H."/>
            <person name="Chen S."/>
            <person name="Zhou L."/>
            <person name="Zhou L."/>
            <person name="Ni X."/>
            <person name="Tian J."/>
            <person name="Zhou Y."/>
            <person name="Sheng Y."/>
            <person name="Liu T."/>
            <person name="Pan Y."/>
            <person name="Xia L."/>
            <person name="Li J."/>
            <person name="Zhao F."/>
            <person name="Cao W."/>
        </authorList>
    </citation>
    <scope>NUCLEOTIDE SEQUENCE</scope>
    <source>
        <strain evidence="2">Rmic-2018</strain>
        <tissue evidence="2">Larvae</tissue>
    </source>
</reference>
<evidence type="ECO:0000313" key="3">
    <source>
        <dbReference type="Proteomes" id="UP000821866"/>
    </source>
</evidence>
<comment type="caution">
    <text evidence="2">The sequence shown here is derived from an EMBL/GenBank/DDBJ whole genome shotgun (WGS) entry which is preliminary data.</text>
</comment>
<dbReference type="AlphaFoldDB" id="A0A9J6F626"/>
<feature type="compositionally biased region" description="Basic and acidic residues" evidence="1">
    <location>
        <begin position="235"/>
        <end position="247"/>
    </location>
</feature>
<sequence>MDRAAMASSLGKEAQEVVGGRLDDRGSAGEKKKKHEKRMLTVSGRWCERGGDIVEKWLVDVFTLFVLLALQEAKCHETQCWTDSVRCLVSRGKLERSSLPLGIAGSCAISQDAWLVPIPLSISGSPFLSILFLFRLRPSSSPARSAFSLAALRGVRANSRAFREIKALLLLLLRLPLLLWYLDFSPSSLRAVFCGPTEKEARWHDPREGWFFGMAVGGGRGRRCLRGWGKSAQHNKCDGAEEMEGREPSNLLQQ</sequence>
<evidence type="ECO:0000256" key="1">
    <source>
        <dbReference type="SAM" id="MobiDB-lite"/>
    </source>
</evidence>
<organism evidence="2 3">
    <name type="scientific">Rhipicephalus microplus</name>
    <name type="common">Cattle tick</name>
    <name type="synonym">Boophilus microplus</name>
    <dbReference type="NCBI Taxonomy" id="6941"/>
    <lineage>
        <taxon>Eukaryota</taxon>
        <taxon>Metazoa</taxon>
        <taxon>Ecdysozoa</taxon>
        <taxon>Arthropoda</taxon>
        <taxon>Chelicerata</taxon>
        <taxon>Arachnida</taxon>
        <taxon>Acari</taxon>
        <taxon>Parasitiformes</taxon>
        <taxon>Ixodida</taxon>
        <taxon>Ixodoidea</taxon>
        <taxon>Ixodidae</taxon>
        <taxon>Rhipicephalinae</taxon>
        <taxon>Rhipicephalus</taxon>
        <taxon>Boophilus</taxon>
    </lineage>
</organism>
<dbReference type="Proteomes" id="UP000821866">
    <property type="component" value="Chromosome 1"/>
</dbReference>
<proteinExistence type="predicted"/>
<reference evidence="2" key="1">
    <citation type="journal article" date="2020" name="Cell">
        <title>Large-Scale Comparative Analyses of Tick Genomes Elucidate Their Genetic Diversity and Vector Capacities.</title>
        <authorList>
            <consortium name="Tick Genome and Microbiome Consortium (TIGMIC)"/>
            <person name="Jia N."/>
            <person name="Wang J."/>
            <person name="Shi W."/>
            <person name="Du L."/>
            <person name="Sun Y."/>
            <person name="Zhan W."/>
            <person name="Jiang J.F."/>
            <person name="Wang Q."/>
            <person name="Zhang B."/>
            <person name="Ji P."/>
            <person name="Bell-Sakyi L."/>
            <person name="Cui X.M."/>
            <person name="Yuan T.T."/>
            <person name="Jiang B.G."/>
            <person name="Yang W.F."/>
            <person name="Lam T.T."/>
            <person name="Chang Q.C."/>
            <person name="Ding S.J."/>
            <person name="Wang X.J."/>
            <person name="Zhu J.G."/>
            <person name="Ruan X.D."/>
            <person name="Zhao L."/>
            <person name="Wei J.T."/>
            <person name="Ye R.Z."/>
            <person name="Que T.C."/>
            <person name="Du C.H."/>
            <person name="Zhou Y.H."/>
            <person name="Cheng J.X."/>
            <person name="Dai P.F."/>
            <person name="Guo W.B."/>
            <person name="Han X.H."/>
            <person name="Huang E.J."/>
            <person name="Li L.F."/>
            <person name="Wei W."/>
            <person name="Gao Y.C."/>
            <person name="Liu J.Z."/>
            <person name="Shao H.Z."/>
            <person name="Wang X."/>
            <person name="Wang C.C."/>
            <person name="Yang T.C."/>
            <person name="Huo Q.B."/>
            <person name="Li W."/>
            <person name="Chen H.Y."/>
            <person name="Chen S.E."/>
            <person name="Zhou L.G."/>
            <person name="Ni X.B."/>
            <person name="Tian J.H."/>
            <person name="Sheng Y."/>
            <person name="Liu T."/>
            <person name="Pan Y.S."/>
            <person name="Xia L.Y."/>
            <person name="Li J."/>
            <person name="Zhao F."/>
            <person name="Cao W.C."/>
        </authorList>
    </citation>
    <scope>NUCLEOTIDE SEQUENCE</scope>
    <source>
        <strain evidence="2">Rmic-2018</strain>
    </source>
</reference>
<name>A0A9J6F626_RHIMP</name>
<evidence type="ECO:0000313" key="2">
    <source>
        <dbReference type="EMBL" id="KAH8041701.1"/>
    </source>
</evidence>
<gene>
    <name evidence="2" type="ORF">HPB51_017503</name>
</gene>
<protein>
    <submittedName>
        <fullName evidence="2">Uncharacterized protein</fullName>
    </submittedName>
</protein>
<dbReference type="EMBL" id="JABSTU010000001">
    <property type="protein sequence ID" value="KAH8041701.1"/>
    <property type="molecule type" value="Genomic_DNA"/>
</dbReference>
<accession>A0A9J6F626</accession>